<evidence type="ECO:0000256" key="1">
    <source>
        <dbReference type="SAM" id="Coils"/>
    </source>
</evidence>
<dbReference type="GeneID" id="7822792"/>
<keyword evidence="4" id="KW-1185">Reference proteome</keyword>
<evidence type="ECO:0000256" key="2">
    <source>
        <dbReference type="SAM" id="MobiDB-lite"/>
    </source>
</evidence>
<name>I7LTT2_TETTS</name>
<dbReference type="InParanoid" id="I7LTT2"/>
<feature type="coiled-coil region" evidence="1">
    <location>
        <begin position="746"/>
        <end position="773"/>
    </location>
</feature>
<feature type="compositionally biased region" description="Polar residues" evidence="2">
    <location>
        <begin position="828"/>
        <end position="840"/>
    </location>
</feature>
<feature type="compositionally biased region" description="Polar residues" evidence="2">
    <location>
        <begin position="551"/>
        <end position="560"/>
    </location>
</feature>
<dbReference type="Proteomes" id="UP000009168">
    <property type="component" value="Unassembled WGS sequence"/>
</dbReference>
<reference evidence="4" key="1">
    <citation type="journal article" date="2006" name="PLoS Biol.">
        <title>Macronuclear genome sequence of the ciliate Tetrahymena thermophila, a model eukaryote.</title>
        <authorList>
            <person name="Eisen J.A."/>
            <person name="Coyne R.S."/>
            <person name="Wu M."/>
            <person name="Wu D."/>
            <person name="Thiagarajan M."/>
            <person name="Wortman J.R."/>
            <person name="Badger J.H."/>
            <person name="Ren Q."/>
            <person name="Amedeo P."/>
            <person name="Jones K.M."/>
            <person name="Tallon L.J."/>
            <person name="Delcher A.L."/>
            <person name="Salzberg S.L."/>
            <person name="Silva J.C."/>
            <person name="Haas B.J."/>
            <person name="Majoros W.H."/>
            <person name="Farzad M."/>
            <person name="Carlton J.M."/>
            <person name="Smith R.K. Jr."/>
            <person name="Garg J."/>
            <person name="Pearlman R.E."/>
            <person name="Karrer K.M."/>
            <person name="Sun L."/>
            <person name="Manning G."/>
            <person name="Elde N.C."/>
            <person name="Turkewitz A.P."/>
            <person name="Asai D.J."/>
            <person name="Wilkes D.E."/>
            <person name="Wang Y."/>
            <person name="Cai H."/>
            <person name="Collins K."/>
            <person name="Stewart B.A."/>
            <person name="Lee S.R."/>
            <person name="Wilamowska K."/>
            <person name="Weinberg Z."/>
            <person name="Ruzzo W.L."/>
            <person name="Wloga D."/>
            <person name="Gaertig J."/>
            <person name="Frankel J."/>
            <person name="Tsao C.-C."/>
            <person name="Gorovsky M.A."/>
            <person name="Keeling P.J."/>
            <person name="Waller R.F."/>
            <person name="Patron N.J."/>
            <person name="Cherry J.M."/>
            <person name="Stover N.A."/>
            <person name="Krieger C.J."/>
            <person name="del Toro C."/>
            <person name="Ryder H.F."/>
            <person name="Williamson S.C."/>
            <person name="Barbeau R.A."/>
            <person name="Hamilton E.P."/>
            <person name="Orias E."/>
        </authorList>
    </citation>
    <scope>NUCLEOTIDE SEQUENCE [LARGE SCALE GENOMIC DNA]</scope>
    <source>
        <strain evidence="4">SB210</strain>
    </source>
</reference>
<feature type="region of interest" description="Disordered" evidence="2">
    <location>
        <begin position="826"/>
        <end position="859"/>
    </location>
</feature>
<dbReference type="KEGG" id="tet:TTHERM_00549510"/>
<feature type="compositionally biased region" description="Low complexity" evidence="2">
    <location>
        <begin position="517"/>
        <end position="529"/>
    </location>
</feature>
<evidence type="ECO:0000313" key="4">
    <source>
        <dbReference type="Proteomes" id="UP000009168"/>
    </source>
</evidence>
<dbReference type="EMBL" id="GG662864">
    <property type="protein sequence ID" value="EAR86104.2"/>
    <property type="molecule type" value="Genomic_DNA"/>
</dbReference>
<feature type="region of interest" description="Disordered" evidence="2">
    <location>
        <begin position="517"/>
        <end position="587"/>
    </location>
</feature>
<proteinExistence type="predicted"/>
<sequence length="859" mass="99986">MSKNIVKAIKTKKSAYRNELAFSDKNLLLANSEILVFRAQNEAKLIFFAIFSQLQTETLLQELTPDETFIIKEMKFLPDTEQFQFKQAEGKSQSGNHKNILAIVDNQNRVYLIDIEVDYENGKMACIIFADMPSREQEMCQQIFWLGEHLMILKEGLLIIDRKLKLKNRSIMQKQQYLVGSKEIACKRIVAGKTQQNKKFFYGICGNANSVFLNEKDNQTLFFAISLTQNSDLLDIYLSAYNDIIVATKSGTLYALGSEKLDKLQTYNTKLEEDEFVVETHMDNALTSIFLLTNKNQIYHIFIQKAKLKDGSIKVFKSKGTLRFHNKNVIFTFCVLAIPESIEQCLFKQNENNQQIHTSFQTFKPSLSNVKYLLFSLLASEEVMKIFSVDLSTHDQIYQDSDIELEFPVTYLEQVDLQNLGSIIPPNKVSSNQQLPSNDEINNLFQALQQNTNQKPQQQIIQQQTYEKIQNPKIVNTQEVVEQKPSSKPVNPSILPQQQDPILGLLLNQFEQQQQQQIQNQIQQPQQPNLLKEQSSYTSHEQKEVRKKNQIRTLTNQNEYNVEPEEKEYNDQVSHHSHHQHSEHKNYLEEIKDNKINKIFDENVDRMTNQLDEYFEKKFNKLDAQISAKIEKIRKEDDIVNMVEKSTQCQRDKLEQFLHDEMEVQYKSYVEQNMKTYMIDMFQQVTKIFERGQKFYTDKIQQEKEKSKIQNENSDEILNIVKKITSPFSESTITSKKILTEIVQLSTERKNKMDNLEKQLTQLITKQDQIVTRISTMEKTLQEEMAPQKIQKIIEQSVANQIQKLQYQGATTKNDNVVIQQIKKPPHQLQSEINSANESGGDNPRRKPKKKLVGANSNF</sequence>
<organism evidence="3 4">
    <name type="scientific">Tetrahymena thermophila (strain SB210)</name>
    <dbReference type="NCBI Taxonomy" id="312017"/>
    <lineage>
        <taxon>Eukaryota</taxon>
        <taxon>Sar</taxon>
        <taxon>Alveolata</taxon>
        <taxon>Ciliophora</taxon>
        <taxon>Intramacronucleata</taxon>
        <taxon>Oligohymenophorea</taxon>
        <taxon>Hymenostomatida</taxon>
        <taxon>Tetrahymenina</taxon>
        <taxon>Tetrahymenidae</taxon>
        <taxon>Tetrahymena</taxon>
    </lineage>
</organism>
<evidence type="ECO:0000313" key="3">
    <source>
        <dbReference type="EMBL" id="EAR86104.2"/>
    </source>
</evidence>
<gene>
    <name evidence="3" type="ORF">TTHERM_00549510</name>
</gene>
<keyword evidence="1" id="KW-0175">Coiled coil</keyword>
<dbReference type="AlphaFoldDB" id="I7LTT2"/>
<protein>
    <submittedName>
        <fullName evidence="3">Uncharacterized protein</fullName>
    </submittedName>
</protein>
<accession>I7LTT2</accession>
<dbReference type="RefSeq" id="XP_976699.2">
    <property type="nucleotide sequence ID" value="XM_971606.2"/>
</dbReference>